<dbReference type="PIRSF" id="PIRSF018005">
    <property type="entry name" value="UCP018005"/>
    <property type="match status" value="1"/>
</dbReference>
<keyword evidence="12" id="KW-1185">Reference proteome</keyword>
<dbReference type="InterPro" id="IPR017805">
    <property type="entry name" value="SAM_MeTrfase_EasF-type_put"/>
</dbReference>
<sequence>MTVASTMSKAEPTVLDIRRSKVEDSVPKQVMNGLIGQPKTLPAVLFYSTEGIQHWNRHSHEPEFYPRHEEIRILKKRAHDMASMITPNSVVVDLGSACLDKVTFLLEAIEAQQKNITYYALDLSAEELVSTLQAMPTQKFQHVSFAGLHGTFEDGLFWLKDTPAIRDLPHHILLFGLTIGNFSRQNAASFLRDIARSALSGKPTESSIIVSLDSCKLPTKVLRAYTCEGVVQFALTGLKHGNSLLNQMDKENNIDWPAFNIDEWYFLSEWNYSLGRHEASLIPRCKDITLGPPLSNITICKDEKVRFGCSYKYDEEERQTLFRSASLENVASWGEKDCDVAFYGLRLKCS</sequence>
<evidence type="ECO:0000256" key="2">
    <source>
        <dbReference type="ARBA" id="ARBA00008361"/>
    </source>
</evidence>
<keyword evidence="7" id="KW-0949">S-adenosyl-L-methionine</keyword>
<dbReference type="AlphaFoldDB" id="A0A5N5X292"/>
<dbReference type="GO" id="GO:0032259">
    <property type="term" value="P:methylation"/>
    <property type="evidence" value="ECO:0007669"/>
    <property type="project" value="UniProtKB-KW"/>
</dbReference>
<comment type="subunit">
    <text evidence="3">Homodimer.</text>
</comment>
<evidence type="ECO:0000256" key="5">
    <source>
        <dbReference type="ARBA" id="ARBA00022603"/>
    </source>
</evidence>
<dbReference type="OrthoDB" id="659at2759"/>
<reference evidence="11 12" key="1">
    <citation type="submission" date="2019-04" db="EMBL/GenBank/DDBJ databases">
        <title>Friends and foes A comparative genomics study of 23 Aspergillus species from section Flavi.</title>
        <authorList>
            <consortium name="DOE Joint Genome Institute"/>
            <person name="Kjaerbolling I."/>
            <person name="Vesth T."/>
            <person name="Frisvad J.C."/>
            <person name="Nybo J.L."/>
            <person name="Theobald S."/>
            <person name="Kildgaard S."/>
            <person name="Isbrandt T."/>
            <person name="Kuo A."/>
            <person name="Sato A."/>
            <person name="Lyhne E.K."/>
            <person name="Kogle M.E."/>
            <person name="Wiebenga A."/>
            <person name="Kun R.S."/>
            <person name="Lubbers R.J."/>
            <person name="Makela M.R."/>
            <person name="Barry K."/>
            <person name="Chovatia M."/>
            <person name="Clum A."/>
            <person name="Daum C."/>
            <person name="Haridas S."/>
            <person name="He G."/>
            <person name="LaButti K."/>
            <person name="Lipzen A."/>
            <person name="Mondo S."/>
            <person name="Riley R."/>
            <person name="Salamov A."/>
            <person name="Simmons B.A."/>
            <person name="Magnuson J.K."/>
            <person name="Henrissat B."/>
            <person name="Mortensen U.H."/>
            <person name="Larsen T.O."/>
            <person name="Devries R.P."/>
            <person name="Grigoriev I.V."/>
            <person name="Machida M."/>
            <person name="Baker S.E."/>
            <person name="Andersen M.R."/>
        </authorList>
    </citation>
    <scope>NUCLEOTIDE SEQUENCE [LARGE SCALE GENOMIC DNA]</scope>
    <source>
        <strain evidence="11 12">CBS 151.66</strain>
    </source>
</reference>
<evidence type="ECO:0000259" key="10">
    <source>
        <dbReference type="Pfam" id="PF10017"/>
    </source>
</evidence>
<comment type="similarity">
    <text evidence="2">Belongs to the methyltransferase superfamily.</text>
</comment>
<evidence type="ECO:0000313" key="11">
    <source>
        <dbReference type="EMBL" id="KAB8073420.1"/>
    </source>
</evidence>
<evidence type="ECO:0000256" key="8">
    <source>
        <dbReference type="ARBA" id="ARBA00039094"/>
    </source>
</evidence>
<keyword evidence="4" id="KW-0017">Alkaloid metabolism</keyword>
<proteinExistence type="inferred from homology"/>
<dbReference type="GO" id="GO:0009820">
    <property type="term" value="P:alkaloid metabolic process"/>
    <property type="evidence" value="ECO:0007669"/>
    <property type="project" value="UniProtKB-KW"/>
</dbReference>
<evidence type="ECO:0000256" key="4">
    <source>
        <dbReference type="ARBA" id="ARBA00022589"/>
    </source>
</evidence>
<comment type="pathway">
    <text evidence="1">Alkaloid biosynthesis; ergot alkaloid biosynthesis.</text>
</comment>
<organism evidence="11 12">
    <name type="scientific">Aspergillus leporis</name>
    <dbReference type="NCBI Taxonomy" id="41062"/>
    <lineage>
        <taxon>Eukaryota</taxon>
        <taxon>Fungi</taxon>
        <taxon>Dikarya</taxon>
        <taxon>Ascomycota</taxon>
        <taxon>Pezizomycotina</taxon>
        <taxon>Eurotiomycetes</taxon>
        <taxon>Eurotiomycetidae</taxon>
        <taxon>Eurotiales</taxon>
        <taxon>Aspergillaceae</taxon>
        <taxon>Aspergillus</taxon>
        <taxon>Aspergillus subgen. Circumdati</taxon>
    </lineage>
</organism>
<dbReference type="InterPro" id="IPR017804">
    <property type="entry name" value="MeTrfase_EgtD-like"/>
</dbReference>
<evidence type="ECO:0000256" key="3">
    <source>
        <dbReference type="ARBA" id="ARBA00011738"/>
    </source>
</evidence>
<evidence type="ECO:0000256" key="1">
    <source>
        <dbReference type="ARBA" id="ARBA00005107"/>
    </source>
</evidence>
<feature type="domain" description="Histidine-specific methyltransferase SAM-dependent" evidence="10">
    <location>
        <begin position="28"/>
        <end position="345"/>
    </location>
</feature>
<dbReference type="GO" id="GO:0008168">
    <property type="term" value="F:methyltransferase activity"/>
    <property type="evidence" value="ECO:0007669"/>
    <property type="project" value="UniProtKB-KW"/>
</dbReference>
<evidence type="ECO:0000256" key="9">
    <source>
        <dbReference type="ARBA" id="ARBA00049425"/>
    </source>
</evidence>
<evidence type="ECO:0000313" key="12">
    <source>
        <dbReference type="Proteomes" id="UP000326565"/>
    </source>
</evidence>
<dbReference type="InterPro" id="IPR051128">
    <property type="entry name" value="EgtD_Methyltrsf_superfamily"/>
</dbReference>
<protein>
    <recommendedName>
        <fullName evidence="8">4-dimethylallyltryptophan N-methyltransferase</fullName>
        <ecNumber evidence="8">2.1.1.261</ecNumber>
    </recommendedName>
</protein>
<keyword evidence="5 11" id="KW-0489">Methyltransferase</keyword>
<dbReference type="InterPro" id="IPR019257">
    <property type="entry name" value="MeTrfase_dom"/>
</dbReference>
<dbReference type="PANTHER" id="PTHR43397:SF1">
    <property type="entry name" value="ERGOTHIONEINE BIOSYNTHESIS PROTEIN 1"/>
    <property type="match status" value="1"/>
</dbReference>
<keyword evidence="6 11" id="KW-0808">Transferase</keyword>
<dbReference type="InterPro" id="IPR029063">
    <property type="entry name" value="SAM-dependent_MTases_sf"/>
</dbReference>
<dbReference type="PANTHER" id="PTHR43397">
    <property type="entry name" value="ERGOTHIONEINE BIOSYNTHESIS PROTEIN 1"/>
    <property type="match status" value="1"/>
</dbReference>
<dbReference type="EC" id="2.1.1.261" evidence="8"/>
<dbReference type="Proteomes" id="UP000326565">
    <property type="component" value="Unassembled WGS sequence"/>
</dbReference>
<dbReference type="NCBIfam" id="TIGR03439">
    <property type="entry name" value="methyl_EasF"/>
    <property type="match status" value="1"/>
</dbReference>
<accession>A0A5N5X292</accession>
<dbReference type="Gene3D" id="3.40.50.150">
    <property type="entry name" value="Vaccinia Virus protein VP39"/>
    <property type="match status" value="1"/>
</dbReference>
<evidence type="ECO:0000256" key="6">
    <source>
        <dbReference type="ARBA" id="ARBA00022679"/>
    </source>
</evidence>
<dbReference type="EMBL" id="ML732227">
    <property type="protein sequence ID" value="KAB8073420.1"/>
    <property type="molecule type" value="Genomic_DNA"/>
</dbReference>
<name>A0A5N5X292_9EURO</name>
<dbReference type="Pfam" id="PF10017">
    <property type="entry name" value="Methyltransf_33"/>
    <property type="match status" value="1"/>
</dbReference>
<gene>
    <name evidence="11" type="ORF">BDV29DRAFT_157610</name>
</gene>
<comment type="catalytic activity">
    <reaction evidence="9">
        <text>4-(3-methylbut-2-enyl)-L-tryptophan + S-adenosyl-L-methionine = 4-(3-methylbut-2-enyl)-L-abrine + S-adenosyl-L-homocysteine + H(+)</text>
        <dbReference type="Rhea" id="RHEA:34435"/>
        <dbReference type="ChEBI" id="CHEBI:15378"/>
        <dbReference type="ChEBI" id="CHEBI:57856"/>
        <dbReference type="ChEBI" id="CHEBI:58209"/>
        <dbReference type="ChEBI" id="CHEBI:59789"/>
        <dbReference type="ChEBI" id="CHEBI:67248"/>
        <dbReference type="EC" id="2.1.1.261"/>
    </reaction>
</comment>
<evidence type="ECO:0000256" key="7">
    <source>
        <dbReference type="ARBA" id="ARBA00022691"/>
    </source>
</evidence>